<keyword evidence="4" id="KW-1185">Reference proteome</keyword>
<evidence type="ECO:0000313" key="4">
    <source>
        <dbReference type="Proteomes" id="UP000221394"/>
    </source>
</evidence>
<name>A0A2A9EB78_9MICO</name>
<dbReference type="EMBL" id="PDJH01000001">
    <property type="protein sequence ID" value="PFG36063.1"/>
    <property type="molecule type" value="Genomic_DNA"/>
</dbReference>
<comment type="caution">
    <text evidence="3">The sequence shown here is derived from an EMBL/GenBank/DDBJ whole genome shotgun (WGS) entry which is preliminary data.</text>
</comment>
<sequence>MNVKKRMKTAVLLAASVIGVQFVALPSAQSLYCPPQSSLCSPAGLALAAEGGIAGLGTATTGAGAATGAALAATTGTAAGVSGITFGNVAANGLAAAAVGVAGWHASSVFLNEGGATGLTTAPPNPGWQIQPEFSFAGWQWVNMGQYRSGKLRLHLDSVPEYGQLKSEADEIRVTYQLEGSCEITGSNNYTAFPGVELRSIWTYGNAVYHSSIMNPANWKGACRDSALTWTVPANLGPQARFSHIVGRMGGHAVSAKVKGSFAPHLSDTEFVPIWYPEGHPGRQAQVNGEGVLARTLICVGNDGLSHEVTDSVAINIAQAGEVPLLALDCPPGSVVESYGAKWFPGGLGSTPETVVPVTETPQWVRDIPTNYPECLTADCWLQLYKWEDGEYRSCGSGGEACPDWYTQADRASSYQCRWGGYVVELHRCAVFRDPGRLLPNAEIDGQGRMVDLIWPPLELDSRAVGRQVVRLIDRHADDACGALGESVRRREPAASVADVALVCHELGVLTSLDFLSRTSGLGSAIGALVSAVGLDEEISLQPDCNEVDLNGACLDGTAPSSPPEPEPAGAGAGVRPPPNCLDPHARSLLEDSMKYQDHHMATHYGTWGAEFQRIADEFGLSVLDAAQAWNVYRIKHAGPHPWNYHDWVWQNMRVASKLASEEVSPESRRARFTLEFERLVVHVVHEDPTIVRAAYWKCRDYYKWR</sequence>
<gene>
    <name evidence="3" type="ORF">ATL41_0771</name>
</gene>
<reference evidence="3 4" key="1">
    <citation type="submission" date="2017-10" db="EMBL/GenBank/DDBJ databases">
        <title>Sequencing the genomes of 1000 actinobacteria strains.</title>
        <authorList>
            <person name="Klenk H.-P."/>
        </authorList>
    </citation>
    <scope>NUCLEOTIDE SEQUENCE [LARGE SCALE GENOMIC DNA]</scope>
    <source>
        <strain evidence="3 4">DSM 21574</strain>
    </source>
</reference>
<accession>A0A2A9EB78</accession>
<dbReference type="AlphaFoldDB" id="A0A2A9EB78"/>
<organism evidence="3 4">
    <name type="scientific">Flavimobilis soli</name>
    <dbReference type="NCBI Taxonomy" id="442709"/>
    <lineage>
        <taxon>Bacteria</taxon>
        <taxon>Bacillati</taxon>
        <taxon>Actinomycetota</taxon>
        <taxon>Actinomycetes</taxon>
        <taxon>Micrococcales</taxon>
        <taxon>Jonesiaceae</taxon>
        <taxon>Flavimobilis</taxon>
    </lineage>
</organism>
<evidence type="ECO:0000313" key="3">
    <source>
        <dbReference type="EMBL" id="PFG36063.1"/>
    </source>
</evidence>
<evidence type="ECO:0000256" key="1">
    <source>
        <dbReference type="SAM" id="MobiDB-lite"/>
    </source>
</evidence>
<feature type="signal peptide" evidence="2">
    <location>
        <begin position="1"/>
        <end position="23"/>
    </location>
</feature>
<feature type="chain" id="PRO_5038939516" evidence="2">
    <location>
        <begin position="24"/>
        <end position="706"/>
    </location>
</feature>
<dbReference type="RefSeq" id="WP_143556562.1">
    <property type="nucleotide sequence ID" value="NZ_PDJH01000001.1"/>
</dbReference>
<evidence type="ECO:0000256" key="2">
    <source>
        <dbReference type="SAM" id="SignalP"/>
    </source>
</evidence>
<dbReference type="OrthoDB" id="4829416at2"/>
<protein>
    <submittedName>
        <fullName evidence="3">A nuclease family of the HNH/ENDO VII superfamily with conserved AHH</fullName>
    </submittedName>
</protein>
<feature type="region of interest" description="Disordered" evidence="1">
    <location>
        <begin position="553"/>
        <end position="586"/>
    </location>
</feature>
<proteinExistence type="predicted"/>
<keyword evidence="2" id="KW-0732">Signal</keyword>
<dbReference type="Proteomes" id="UP000221394">
    <property type="component" value="Unassembled WGS sequence"/>
</dbReference>